<feature type="domain" description="HTH lysR-type" evidence="5">
    <location>
        <begin position="7"/>
        <end position="59"/>
    </location>
</feature>
<dbReference type="Gene3D" id="3.40.190.290">
    <property type="match status" value="1"/>
</dbReference>
<proteinExistence type="inferred from homology"/>
<evidence type="ECO:0000256" key="1">
    <source>
        <dbReference type="ARBA" id="ARBA00009437"/>
    </source>
</evidence>
<evidence type="ECO:0000256" key="4">
    <source>
        <dbReference type="ARBA" id="ARBA00023163"/>
    </source>
</evidence>
<dbReference type="PANTHER" id="PTHR30346">
    <property type="entry name" value="TRANSCRIPTIONAL DUAL REGULATOR HCAR-RELATED"/>
    <property type="match status" value="1"/>
</dbReference>
<keyword evidence="4" id="KW-0804">Transcription</keyword>
<dbReference type="Proteomes" id="UP001501791">
    <property type="component" value="Unassembled WGS sequence"/>
</dbReference>
<sequence length="288" mass="30267">MIDHGKLEAFVAVAEEVSFSDAATRMRAAQSTISARVKELEAQLGHRLFIRTSRRVRLSACGEAALPAARAALSALAGVQQATDDAAGTRRGTVSLGLVAGTDIPELGATLAAFTTEFPGIELRVSSASSSALERSVAEGELDIAVVVRAHDTHLRWDQLLCNPLSVVGLPDKHATAPISALAKQRLIVLDAGAGAREILESCARQAGIQLDVAIAVSTPQLARELHELAMGLLVVPQSLAPAHGAVLVDDDSKTTNISVGLISHPEARTPVTELLLEHLLRTLRTDS</sequence>
<organism evidence="6 7">
    <name type="scientific">Brevibacterium picturae</name>
    <dbReference type="NCBI Taxonomy" id="260553"/>
    <lineage>
        <taxon>Bacteria</taxon>
        <taxon>Bacillati</taxon>
        <taxon>Actinomycetota</taxon>
        <taxon>Actinomycetes</taxon>
        <taxon>Micrococcales</taxon>
        <taxon>Brevibacteriaceae</taxon>
        <taxon>Brevibacterium</taxon>
    </lineage>
</organism>
<evidence type="ECO:0000313" key="6">
    <source>
        <dbReference type="EMBL" id="GAA1563066.1"/>
    </source>
</evidence>
<dbReference type="InterPro" id="IPR005119">
    <property type="entry name" value="LysR_subst-bd"/>
</dbReference>
<comment type="caution">
    <text evidence="6">The sequence shown here is derived from an EMBL/GenBank/DDBJ whole genome shotgun (WGS) entry which is preliminary data.</text>
</comment>
<accession>A0ABP4NN49</accession>
<keyword evidence="2" id="KW-0805">Transcription regulation</keyword>
<dbReference type="CDD" id="cd05466">
    <property type="entry name" value="PBP2_LTTR_substrate"/>
    <property type="match status" value="1"/>
</dbReference>
<comment type="similarity">
    <text evidence="1">Belongs to the LysR transcriptional regulatory family.</text>
</comment>
<dbReference type="Pfam" id="PF00126">
    <property type="entry name" value="HTH_1"/>
    <property type="match status" value="1"/>
</dbReference>
<protein>
    <submittedName>
        <fullName evidence="6">LysR substrate-binding domain-containing protein</fullName>
    </submittedName>
</protein>
<reference evidence="7" key="1">
    <citation type="journal article" date="2019" name="Int. J. Syst. Evol. Microbiol.">
        <title>The Global Catalogue of Microorganisms (GCM) 10K type strain sequencing project: providing services to taxonomists for standard genome sequencing and annotation.</title>
        <authorList>
            <consortium name="The Broad Institute Genomics Platform"/>
            <consortium name="The Broad Institute Genome Sequencing Center for Infectious Disease"/>
            <person name="Wu L."/>
            <person name="Ma J."/>
        </authorList>
    </citation>
    <scope>NUCLEOTIDE SEQUENCE [LARGE SCALE GENOMIC DNA]</scope>
    <source>
        <strain evidence="7">JCM 13319</strain>
    </source>
</reference>
<dbReference type="InterPro" id="IPR000847">
    <property type="entry name" value="LysR_HTH_N"/>
</dbReference>
<dbReference type="Pfam" id="PF03466">
    <property type="entry name" value="LysR_substrate"/>
    <property type="match status" value="1"/>
</dbReference>
<keyword evidence="3" id="KW-0238">DNA-binding</keyword>
<dbReference type="PRINTS" id="PR00039">
    <property type="entry name" value="HTHLYSR"/>
</dbReference>
<evidence type="ECO:0000313" key="7">
    <source>
        <dbReference type="Proteomes" id="UP001501791"/>
    </source>
</evidence>
<dbReference type="SUPFAM" id="SSF46785">
    <property type="entry name" value="Winged helix' DNA-binding domain"/>
    <property type="match status" value="1"/>
</dbReference>
<dbReference type="PROSITE" id="PS50931">
    <property type="entry name" value="HTH_LYSR"/>
    <property type="match status" value="1"/>
</dbReference>
<keyword evidence="7" id="KW-1185">Reference proteome</keyword>
<dbReference type="EMBL" id="BAAALY010000023">
    <property type="protein sequence ID" value="GAA1563066.1"/>
    <property type="molecule type" value="Genomic_DNA"/>
</dbReference>
<evidence type="ECO:0000256" key="3">
    <source>
        <dbReference type="ARBA" id="ARBA00023125"/>
    </source>
</evidence>
<dbReference type="PANTHER" id="PTHR30346:SF30">
    <property type="entry name" value="SMALL NEUTRAL PROTEASE REGULATORY PROTEIN"/>
    <property type="match status" value="1"/>
</dbReference>
<dbReference type="InterPro" id="IPR036390">
    <property type="entry name" value="WH_DNA-bd_sf"/>
</dbReference>
<dbReference type="Gene3D" id="1.10.10.10">
    <property type="entry name" value="Winged helix-like DNA-binding domain superfamily/Winged helix DNA-binding domain"/>
    <property type="match status" value="1"/>
</dbReference>
<name>A0ABP4NN49_9MICO</name>
<evidence type="ECO:0000259" key="5">
    <source>
        <dbReference type="PROSITE" id="PS50931"/>
    </source>
</evidence>
<evidence type="ECO:0000256" key="2">
    <source>
        <dbReference type="ARBA" id="ARBA00023015"/>
    </source>
</evidence>
<dbReference type="RefSeq" id="WP_346037405.1">
    <property type="nucleotide sequence ID" value="NZ_BAAALY010000023.1"/>
</dbReference>
<dbReference type="InterPro" id="IPR036388">
    <property type="entry name" value="WH-like_DNA-bd_sf"/>
</dbReference>
<dbReference type="SUPFAM" id="SSF53850">
    <property type="entry name" value="Periplasmic binding protein-like II"/>
    <property type="match status" value="1"/>
</dbReference>
<gene>
    <name evidence="6" type="ORF">GCM10009691_40870</name>
</gene>